<feature type="transmembrane region" description="Helical" evidence="2">
    <location>
        <begin position="94"/>
        <end position="116"/>
    </location>
</feature>
<feature type="transmembrane region" description="Helical" evidence="2">
    <location>
        <begin position="32"/>
        <end position="49"/>
    </location>
</feature>
<gene>
    <name evidence="3" type="primary">rps2</name>
</gene>
<organism evidence="3">
    <name type="scientific">Babesia gibsoni</name>
    <dbReference type="NCBI Taxonomy" id="33632"/>
    <lineage>
        <taxon>Eukaryota</taxon>
        <taxon>Sar</taxon>
        <taxon>Alveolata</taxon>
        <taxon>Apicomplexa</taxon>
        <taxon>Aconoidasida</taxon>
        <taxon>Piroplasmida</taxon>
        <taxon>Babesiidae</taxon>
        <taxon>Babesia</taxon>
    </lineage>
</organism>
<dbReference type="GO" id="GO:0005840">
    <property type="term" value="C:ribosome"/>
    <property type="evidence" value="ECO:0007669"/>
    <property type="project" value="UniProtKB-KW"/>
</dbReference>
<feature type="transmembrane region" description="Helical" evidence="2">
    <location>
        <begin position="54"/>
        <end position="74"/>
    </location>
</feature>
<dbReference type="Gene3D" id="3.40.50.10490">
    <property type="entry name" value="Glucose-6-phosphate isomerase like protein, domain 1"/>
    <property type="match status" value="1"/>
</dbReference>
<comment type="similarity">
    <text evidence="1">Belongs to the universal ribosomal protein uS2 family.</text>
</comment>
<evidence type="ECO:0000256" key="2">
    <source>
        <dbReference type="SAM" id="Phobius"/>
    </source>
</evidence>
<proteinExistence type="inferred from homology"/>
<accession>A0A6M8P1W1</accession>
<keyword evidence="3" id="KW-0689">Ribosomal protein</keyword>
<dbReference type="EMBL" id="MN481613">
    <property type="protein sequence ID" value="QKG04089.1"/>
    <property type="molecule type" value="Genomic_DNA"/>
</dbReference>
<dbReference type="GO" id="GO:0006412">
    <property type="term" value="P:translation"/>
    <property type="evidence" value="ECO:0007669"/>
    <property type="project" value="InterPro"/>
</dbReference>
<dbReference type="Pfam" id="PF00318">
    <property type="entry name" value="Ribosomal_S2"/>
    <property type="match status" value="1"/>
</dbReference>
<keyword evidence="2" id="KW-0812">Transmembrane</keyword>
<keyword evidence="3" id="KW-0687">Ribonucleoprotein</keyword>
<reference evidence="3" key="1">
    <citation type="journal article" date="2020" name="Parasit. Vectors">
        <title>Annotation and characterization of Babesia gibsoni apicoplast genome.</title>
        <authorList>
            <person name="Liu Q."/>
            <person name="Yu L."/>
            <person name="Jiang F."/>
            <person name="Li M."/>
            <person name="Zhan X."/>
            <person name="Huang Y."/>
            <person name="Wang S."/>
            <person name="Du X."/>
            <person name="He L."/>
            <person name="Zhao J."/>
        </authorList>
    </citation>
    <scope>NUCLEOTIDE SEQUENCE</scope>
    <source>
        <strain evidence="3">Wuhan</strain>
    </source>
</reference>
<evidence type="ECO:0000256" key="1">
    <source>
        <dbReference type="ARBA" id="ARBA00006242"/>
    </source>
</evidence>
<dbReference type="InterPro" id="IPR001865">
    <property type="entry name" value="Ribosomal_uS2"/>
</dbReference>
<dbReference type="InterPro" id="IPR023591">
    <property type="entry name" value="Ribosomal_uS2_flav_dom_sf"/>
</dbReference>
<evidence type="ECO:0000313" key="3">
    <source>
        <dbReference type="EMBL" id="QKG04089.1"/>
    </source>
</evidence>
<name>A0A6M8P1W1_BABGI</name>
<sequence length="230" mass="27948">MSFLTFNSLLSNYLHISNIHKLYKYKRNLYKIINNSYIINLVYISTYLYKLYKLLFLLSIKNIYITFINTLKLYDYKFINYLLNFTNNNCFNRLWINGIMTNHNVLINSIIIYIFIKKLKLIFKINKFYKNYKSLYNKYRFIKYLKNIKFSKFLFFFNLDLNISAIKESLITNKFIMGICDLNFNNSLIDMYVYSNNLNYKSINFILKFIITATTHGNYILKFKKSKKIK</sequence>
<keyword evidence="2" id="KW-0472">Membrane</keyword>
<keyword evidence="2" id="KW-1133">Transmembrane helix</keyword>
<protein>
    <submittedName>
        <fullName evidence="3">Ribosomal protein S2</fullName>
    </submittedName>
</protein>
<dbReference type="GO" id="GO:0003735">
    <property type="term" value="F:structural constituent of ribosome"/>
    <property type="evidence" value="ECO:0007669"/>
    <property type="project" value="InterPro"/>
</dbReference>
<dbReference type="AlphaFoldDB" id="A0A6M8P1W1"/>
<dbReference type="SUPFAM" id="SSF52313">
    <property type="entry name" value="Ribosomal protein S2"/>
    <property type="match status" value="1"/>
</dbReference>